<evidence type="ECO:0000313" key="2">
    <source>
        <dbReference type="EMBL" id="RXF72778.1"/>
    </source>
</evidence>
<dbReference type="OrthoDB" id="9811616at2"/>
<gene>
    <name evidence="2" type="ORF">EK403_13125</name>
</gene>
<dbReference type="InterPro" id="IPR008990">
    <property type="entry name" value="Elect_transpt_acc-like_dom_sf"/>
</dbReference>
<evidence type="ECO:0000313" key="3">
    <source>
        <dbReference type="Proteomes" id="UP000289708"/>
    </source>
</evidence>
<protein>
    <submittedName>
        <fullName evidence="2">Nitrile hydratase accessory protein</fullName>
    </submittedName>
</protein>
<dbReference type="InterPro" id="IPR042262">
    <property type="entry name" value="CN_hydtase_beta_C"/>
</dbReference>
<dbReference type="AlphaFoldDB" id="A0A4Q0MH20"/>
<dbReference type="InterPro" id="IPR023808">
    <property type="entry name" value="Nitrile_Hydratase_acc_put"/>
</dbReference>
<dbReference type="EMBL" id="RYFI01000012">
    <property type="protein sequence ID" value="RXF72778.1"/>
    <property type="molecule type" value="Genomic_DNA"/>
</dbReference>
<reference evidence="2 3" key="1">
    <citation type="submission" date="2018-12" db="EMBL/GenBank/DDBJ databases">
        <title>bacterium Hansschlegelia zhihuaiae S113.</title>
        <authorList>
            <person name="He J."/>
        </authorList>
    </citation>
    <scope>NUCLEOTIDE SEQUENCE [LARGE SCALE GENOMIC DNA]</scope>
    <source>
        <strain evidence="2 3">S 113</strain>
    </source>
</reference>
<proteinExistence type="predicted"/>
<accession>A0A4Q0MH20</accession>
<dbReference type="NCBIfam" id="TIGR03889">
    <property type="entry name" value="nitrile_acc"/>
    <property type="match status" value="1"/>
</dbReference>
<dbReference type="InterPro" id="IPR049054">
    <property type="entry name" value="CN_hydtase_beta-like_N"/>
</dbReference>
<comment type="caution">
    <text evidence="2">The sequence shown here is derived from an EMBL/GenBank/DDBJ whole genome shotgun (WGS) entry which is preliminary data.</text>
</comment>
<dbReference type="Gene3D" id="1.10.472.20">
    <property type="entry name" value="Nitrile hydratase, beta subunit"/>
    <property type="match status" value="1"/>
</dbReference>
<dbReference type="SUPFAM" id="SSF50090">
    <property type="entry name" value="Electron transport accessory proteins"/>
    <property type="match status" value="1"/>
</dbReference>
<sequence>MDAYVDELTGREAIPRNCESLKFDEPWQGRAFGMVLALAEAKSYPYEDFRQSLISTIGDWDKTHEPGDETWSYYQQWLAAFEKLALDKGLINSDELDRRTEEFLRRTRDEVI</sequence>
<keyword evidence="3" id="KW-1185">Reference proteome</keyword>
<feature type="domain" description="Nitrile hydratase beta subunit-like N-terminal" evidence="1">
    <location>
        <begin position="14"/>
        <end position="110"/>
    </location>
</feature>
<name>A0A4Q0MH20_9HYPH</name>
<dbReference type="RefSeq" id="WP_128777939.1">
    <property type="nucleotide sequence ID" value="NZ_RYFI01000012.1"/>
</dbReference>
<organism evidence="2 3">
    <name type="scientific">Hansschlegelia zhihuaiae</name>
    <dbReference type="NCBI Taxonomy" id="405005"/>
    <lineage>
        <taxon>Bacteria</taxon>
        <taxon>Pseudomonadati</taxon>
        <taxon>Pseudomonadota</taxon>
        <taxon>Alphaproteobacteria</taxon>
        <taxon>Hyphomicrobiales</taxon>
        <taxon>Methylopilaceae</taxon>
        <taxon>Hansschlegelia</taxon>
    </lineage>
</organism>
<evidence type="ECO:0000259" key="1">
    <source>
        <dbReference type="Pfam" id="PF21006"/>
    </source>
</evidence>
<dbReference type="Pfam" id="PF21006">
    <property type="entry name" value="NHase_beta_N"/>
    <property type="match status" value="1"/>
</dbReference>
<dbReference type="Proteomes" id="UP000289708">
    <property type="component" value="Unassembled WGS sequence"/>
</dbReference>